<proteinExistence type="inferred from homology"/>
<dbReference type="Proteomes" id="UP000515163">
    <property type="component" value="Unplaced"/>
</dbReference>
<feature type="transmembrane region" description="Helical" evidence="6">
    <location>
        <begin position="228"/>
        <end position="252"/>
    </location>
</feature>
<keyword evidence="4 6" id="KW-0472">Membrane</keyword>
<evidence type="ECO:0000259" key="7">
    <source>
        <dbReference type="PROSITE" id="PS50262"/>
    </source>
</evidence>
<evidence type="ECO:0000256" key="2">
    <source>
        <dbReference type="ARBA" id="ARBA00022692"/>
    </source>
</evidence>
<dbReference type="PANTHER" id="PTHR45698">
    <property type="entry name" value="TRACE AMINE-ASSOCIATED RECEPTOR 19N-RELATED"/>
    <property type="match status" value="1"/>
</dbReference>
<dbReference type="SUPFAM" id="SSF81321">
    <property type="entry name" value="Family A G protein-coupled receptor-like"/>
    <property type="match status" value="1"/>
</dbReference>
<dbReference type="GeneID" id="116308934"/>
<feature type="transmembrane region" description="Helical" evidence="6">
    <location>
        <begin position="175"/>
        <end position="200"/>
    </location>
</feature>
<dbReference type="KEGG" id="aten:116308934"/>
<accession>A0A6P8J5C7</accession>
<dbReference type="SMART" id="SM01381">
    <property type="entry name" value="7TM_GPCR_Srsx"/>
    <property type="match status" value="1"/>
</dbReference>
<dbReference type="InParanoid" id="A0A6P8J5C7"/>
<dbReference type="FunFam" id="1.20.1070.10:FF:000368">
    <property type="entry name" value="Predicted protein"/>
    <property type="match status" value="1"/>
</dbReference>
<dbReference type="OrthoDB" id="5950491at2759"/>
<dbReference type="CDD" id="cd00637">
    <property type="entry name" value="7tm_classA_rhodopsin-like"/>
    <property type="match status" value="1"/>
</dbReference>
<feature type="transmembrane region" description="Helical" evidence="6">
    <location>
        <begin position="264"/>
        <end position="283"/>
    </location>
</feature>
<keyword evidence="2 5" id="KW-0812">Transmembrane</keyword>
<dbReference type="PROSITE" id="PS00237">
    <property type="entry name" value="G_PROTEIN_RECEP_F1_1"/>
    <property type="match status" value="1"/>
</dbReference>
<evidence type="ECO:0000256" key="1">
    <source>
        <dbReference type="ARBA" id="ARBA00004370"/>
    </source>
</evidence>
<evidence type="ECO:0000256" key="6">
    <source>
        <dbReference type="SAM" id="Phobius"/>
    </source>
</evidence>
<dbReference type="GO" id="GO:0004977">
    <property type="term" value="F:melanocortin receptor activity"/>
    <property type="evidence" value="ECO:0007669"/>
    <property type="project" value="InterPro"/>
</dbReference>
<comment type="similarity">
    <text evidence="5">Belongs to the G-protein coupled receptor 1 family.</text>
</comment>
<dbReference type="AlphaFoldDB" id="A0A6P8J5C7"/>
<dbReference type="InterPro" id="IPR017452">
    <property type="entry name" value="GPCR_Rhodpsn_7TM"/>
</dbReference>
<dbReference type="Pfam" id="PF00001">
    <property type="entry name" value="7tm_1"/>
    <property type="match status" value="1"/>
</dbReference>
<dbReference type="PRINTS" id="PR00534">
    <property type="entry name" value="MCRFAMILY"/>
</dbReference>
<evidence type="ECO:0000313" key="9">
    <source>
        <dbReference type="RefSeq" id="XP_031575316.1"/>
    </source>
</evidence>
<feature type="domain" description="G-protein coupled receptors family 1 profile" evidence="7">
    <location>
        <begin position="27"/>
        <end position="281"/>
    </location>
</feature>
<dbReference type="Gene3D" id="1.20.1070.10">
    <property type="entry name" value="Rhodopsin 7-helix transmembrane proteins"/>
    <property type="match status" value="1"/>
</dbReference>
<evidence type="ECO:0000256" key="4">
    <source>
        <dbReference type="ARBA" id="ARBA00023136"/>
    </source>
</evidence>
<sequence>MAYPENKSFETGMYVSLSTLVFINLIGNTLVILVILTNRKMKSPMNYLLANLAVADIMVGAFIVPPLISKQFFTHPEGIAGAIACKVLTGGSLTWVGSAASAFSLVAISFERYFAVIHPHSTKLRLTFRKVKRVVKGSWTFALVINLPSFATLAYDKNINLCVEEWPEQQIGSAYGTLWFLAVGVLPITIMFGLYSRVVYTLWFKRSKNQVPATQLSILKSRKRLTKMIFTVSIIYAICWLPDLTIYLLHLYNVTFGYAGLPNVIGVILVTCNSAVNPFVYTFQSEKFRRHLKQLVLCRKYRRNRVANAILTIFLETGATPL</sequence>
<keyword evidence="5" id="KW-0675">Receptor</keyword>
<evidence type="ECO:0000256" key="3">
    <source>
        <dbReference type="ARBA" id="ARBA00022989"/>
    </source>
</evidence>
<gene>
    <name evidence="9" type="primary">LOC116308934</name>
</gene>
<keyword evidence="5" id="KW-0297">G-protein coupled receptor</keyword>
<dbReference type="InterPro" id="IPR000276">
    <property type="entry name" value="GPCR_Rhodpsn"/>
</dbReference>
<feature type="transmembrane region" description="Helical" evidence="6">
    <location>
        <begin position="48"/>
        <end position="68"/>
    </location>
</feature>
<dbReference type="InterPro" id="IPR001671">
    <property type="entry name" value="Melcrt_ACTH_rcpt"/>
</dbReference>
<dbReference type="GO" id="GO:0016020">
    <property type="term" value="C:membrane"/>
    <property type="evidence" value="ECO:0007669"/>
    <property type="project" value="UniProtKB-SubCell"/>
</dbReference>
<feature type="transmembrane region" description="Helical" evidence="6">
    <location>
        <begin position="134"/>
        <end position="155"/>
    </location>
</feature>
<name>A0A6P8J5C7_ACTTE</name>
<feature type="transmembrane region" description="Helical" evidence="6">
    <location>
        <begin position="95"/>
        <end position="114"/>
    </location>
</feature>
<keyword evidence="3 6" id="KW-1133">Transmembrane helix</keyword>
<comment type="subcellular location">
    <subcellularLocation>
        <location evidence="1">Membrane</location>
    </subcellularLocation>
</comment>
<organism evidence="8 9">
    <name type="scientific">Actinia tenebrosa</name>
    <name type="common">Australian red waratah sea anemone</name>
    <dbReference type="NCBI Taxonomy" id="6105"/>
    <lineage>
        <taxon>Eukaryota</taxon>
        <taxon>Metazoa</taxon>
        <taxon>Cnidaria</taxon>
        <taxon>Anthozoa</taxon>
        <taxon>Hexacorallia</taxon>
        <taxon>Actiniaria</taxon>
        <taxon>Actiniidae</taxon>
        <taxon>Actinia</taxon>
    </lineage>
</organism>
<reference evidence="9" key="1">
    <citation type="submission" date="2025-08" db="UniProtKB">
        <authorList>
            <consortium name="RefSeq"/>
        </authorList>
    </citation>
    <scope>IDENTIFICATION</scope>
    <source>
        <tissue evidence="9">Tentacle</tissue>
    </source>
</reference>
<dbReference type="FunCoup" id="A0A6P8J5C7">
    <property type="interactions" value="1181"/>
</dbReference>
<evidence type="ECO:0000313" key="8">
    <source>
        <dbReference type="Proteomes" id="UP000515163"/>
    </source>
</evidence>
<dbReference type="RefSeq" id="XP_031575316.1">
    <property type="nucleotide sequence ID" value="XM_031719456.1"/>
</dbReference>
<feature type="transmembrane region" description="Helical" evidence="6">
    <location>
        <begin position="12"/>
        <end position="36"/>
    </location>
</feature>
<evidence type="ECO:0000256" key="5">
    <source>
        <dbReference type="RuleBase" id="RU000688"/>
    </source>
</evidence>
<protein>
    <submittedName>
        <fullName evidence="9">Neuropeptide FF receptor 2-like</fullName>
    </submittedName>
</protein>
<dbReference type="PANTHER" id="PTHR45698:SF1">
    <property type="entry name" value="TRACE AMINE-ASSOCIATED RECEPTOR 13C-LIKE"/>
    <property type="match status" value="1"/>
</dbReference>
<dbReference type="PROSITE" id="PS50262">
    <property type="entry name" value="G_PROTEIN_RECEP_F1_2"/>
    <property type="match status" value="1"/>
</dbReference>
<keyword evidence="8" id="KW-1185">Reference proteome</keyword>
<dbReference type="PRINTS" id="PR00237">
    <property type="entry name" value="GPCRRHODOPSN"/>
</dbReference>
<keyword evidence="5" id="KW-0807">Transducer</keyword>